<evidence type="ECO:0000256" key="3">
    <source>
        <dbReference type="ARBA" id="ARBA00022679"/>
    </source>
</evidence>
<keyword evidence="10" id="KW-1185">Reference proteome</keyword>
<dbReference type="GO" id="GO:0008374">
    <property type="term" value="F:O-acyltransferase activity"/>
    <property type="evidence" value="ECO:0007669"/>
    <property type="project" value="InterPro"/>
</dbReference>
<dbReference type="AlphaFoldDB" id="A0AAN8RHS9"/>
<evidence type="ECO:0000256" key="2">
    <source>
        <dbReference type="ARBA" id="ARBA00007282"/>
    </source>
</evidence>
<evidence type="ECO:0000259" key="8">
    <source>
        <dbReference type="Pfam" id="PF13813"/>
    </source>
</evidence>
<keyword evidence="3" id="KW-0808">Transferase</keyword>
<accession>A0AAN8RHS9</accession>
<dbReference type="GO" id="GO:0016020">
    <property type="term" value="C:membrane"/>
    <property type="evidence" value="ECO:0007669"/>
    <property type="project" value="UniProtKB-SubCell"/>
</dbReference>
<evidence type="ECO:0000256" key="6">
    <source>
        <dbReference type="ARBA" id="ARBA00023136"/>
    </source>
</evidence>
<keyword evidence="4 7" id="KW-0812">Transmembrane</keyword>
<dbReference type="GO" id="GO:0006629">
    <property type="term" value="P:lipid metabolic process"/>
    <property type="evidence" value="ECO:0007669"/>
    <property type="project" value="InterPro"/>
</dbReference>
<dbReference type="EMBL" id="JAVHNR010000001">
    <property type="protein sequence ID" value="KAK6357704.1"/>
    <property type="molecule type" value="Genomic_DNA"/>
</dbReference>
<proteinExistence type="inferred from homology"/>
<comment type="caution">
    <text evidence="9">The sequence shown here is derived from an EMBL/GenBank/DDBJ whole genome shotgun (WGS) entry which is preliminary data.</text>
</comment>
<evidence type="ECO:0000256" key="7">
    <source>
        <dbReference type="SAM" id="Phobius"/>
    </source>
</evidence>
<dbReference type="PANTHER" id="PTHR31595">
    <property type="entry name" value="LONG-CHAIN-ALCOHOL O-FATTY-ACYLTRANSFERASE 3-RELATED"/>
    <property type="match status" value="1"/>
</dbReference>
<dbReference type="InterPro" id="IPR044851">
    <property type="entry name" value="Wax_synthase"/>
</dbReference>
<protein>
    <recommendedName>
        <fullName evidence="8">Wax synthase domain-containing protein</fullName>
    </recommendedName>
</protein>
<organism evidence="9 10">
    <name type="scientific">Orbilia javanica</name>
    <dbReference type="NCBI Taxonomy" id="47235"/>
    <lineage>
        <taxon>Eukaryota</taxon>
        <taxon>Fungi</taxon>
        <taxon>Dikarya</taxon>
        <taxon>Ascomycota</taxon>
        <taxon>Pezizomycotina</taxon>
        <taxon>Orbiliomycetes</taxon>
        <taxon>Orbiliales</taxon>
        <taxon>Orbiliaceae</taxon>
        <taxon>Orbilia</taxon>
    </lineage>
</organism>
<feature type="domain" description="Wax synthase" evidence="8">
    <location>
        <begin position="255"/>
        <end position="331"/>
    </location>
</feature>
<evidence type="ECO:0000313" key="10">
    <source>
        <dbReference type="Proteomes" id="UP001313282"/>
    </source>
</evidence>
<gene>
    <name evidence="9" type="ORF">TWF718_002013</name>
</gene>
<feature type="transmembrane region" description="Helical" evidence="7">
    <location>
        <begin position="19"/>
        <end position="38"/>
    </location>
</feature>
<evidence type="ECO:0000256" key="1">
    <source>
        <dbReference type="ARBA" id="ARBA00004141"/>
    </source>
</evidence>
<keyword evidence="5 7" id="KW-1133">Transmembrane helix</keyword>
<feature type="transmembrane region" description="Helical" evidence="7">
    <location>
        <begin position="160"/>
        <end position="179"/>
    </location>
</feature>
<feature type="transmembrane region" description="Helical" evidence="7">
    <location>
        <begin position="385"/>
        <end position="402"/>
    </location>
</feature>
<evidence type="ECO:0000256" key="4">
    <source>
        <dbReference type="ARBA" id="ARBA00022692"/>
    </source>
</evidence>
<name>A0AAN8RHS9_9PEZI</name>
<evidence type="ECO:0000313" key="9">
    <source>
        <dbReference type="EMBL" id="KAK6357704.1"/>
    </source>
</evidence>
<evidence type="ECO:0000256" key="5">
    <source>
        <dbReference type="ARBA" id="ARBA00022989"/>
    </source>
</evidence>
<comment type="similarity">
    <text evidence="2">Belongs to the wax synthase family.</text>
</comment>
<keyword evidence="6 7" id="KW-0472">Membrane</keyword>
<reference evidence="9 10" key="1">
    <citation type="submission" date="2019-10" db="EMBL/GenBank/DDBJ databases">
        <authorList>
            <person name="Palmer J.M."/>
        </authorList>
    </citation>
    <scope>NUCLEOTIDE SEQUENCE [LARGE SCALE GENOMIC DNA]</scope>
    <source>
        <strain evidence="9 10">TWF718</strain>
    </source>
</reference>
<dbReference type="Proteomes" id="UP001313282">
    <property type="component" value="Unassembled WGS sequence"/>
</dbReference>
<comment type="subcellular location">
    <subcellularLocation>
        <location evidence="1">Membrane</location>
        <topology evidence="1">Multi-pass membrane protein</topology>
    </subcellularLocation>
</comment>
<dbReference type="Pfam" id="PF13813">
    <property type="entry name" value="MBOAT_2"/>
    <property type="match status" value="1"/>
</dbReference>
<feature type="transmembrane region" description="Helical" evidence="7">
    <location>
        <begin position="223"/>
        <end position="245"/>
    </location>
</feature>
<sequence length="431" mass="49336">MAPPGGTTFVNWRFCTPSIFLFVPIYFLTLLVISTLLISTPKGSLTRYASVPIIGYLCLRVFNYGAAAFPDNVVGLIDWAGSAYNLFLISNTLLNLEGIDGTDPVISKPVNGRPPGYFTRLWRGLSYCVNVRGINTPYQIKNVPAFDAKRPGWVPSRRRFLATNTAWLVLLFLAQDFFYSQDLPKEDEVKFLGIDRENLLWRHPTDGPITGDEMGYRIVVTSLMWSILIPLSVNLQYTFLAVVAVGTGISEPKNWPPPFGSPKDSYTLRLFWGKFWHQTLRWHFSKPAQFITHKVLQLPKTGLLQRYVNTYGVFLISGIWHAGQSWLMLCVQGPEVQAKAWNRELFFFMVMATGIMIEDGIQWLFQGKKVRNKEEKEGLVVWKRAVGYVWVWGLLVLVAPFIDYPKFRVRLPTYLPAHPLIVFDPEWRNSR</sequence>
<dbReference type="InterPro" id="IPR032805">
    <property type="entry name" value="Wax_synthase_dom"/>
</dbReference>
<dbReference type="PANTHER" id="PTHR31595:SF27">
    <property type="entry name" value="WAX SYNTHASE DOMAIN-CONTAINING PROTEIN-RELATED"/>
    <property type="match status" value="1"/>
</dbReference>
<feature type="transmembrane region" description="Helical" evidence="7">
    <location>
        <begin position="345"/>
        <end position="365"/>
    </location>
</feature>